<sequence>MASTPDSNIRDQEVENFLQVVSPARRGPPLSSLRNNPLPPVGATSASTSEAIETDRNLFKRLHDNSNSYLALNNRSNILSHELTATTSNPSQEESMRHSPICCQRHWVQHREEHRHEIPATIPFRDTMTPPRPASTALRNLRKKDNLVKLVDKDMHDNERRQAPMSTICVRWHKLRNDPGYTTDSLLHCLRPLGDIESVVITSECTARVTFGRLDDACAATAAKNLGRRQNPLLCRWYHKAMENKSFSLKRDHLHVIYNPFLK</sequence>
<evidence type="ECO:0000313" key="3">
    <source>
        <dbReference type="Proteomes" id="UP001152320"/>
    </source>
</evidence>
<dbReference type="Gene3D" id="3.30.70.330">
    <property type="match status" value="1"/>
</dbReference>
<comment type="caution">
    <text evidence="2">The sequence shown here is derived from an EMBL/GenBank/DDBJ whole genome shotgun (WGS) entry which is preliminary data.</text>
</comment>
<dbReference type="InterPro" id="IPR012677">
    <property type="entry name" value="Nucleotide-bd_a/b_plait_sf"/>
</dbReference>
<reference evidence="2" key="1">
    <citation type="submission" date="2021-10" db="EMBL/GenBank/DDBJ databases">
        <title>Tropical sea cucumber genome reveals ecological adaptation and Cuvierian tubules defense mechanism.</title>
        <authorList>
            <person name="Chen T."/>
        </authorList>
    </citation>
    <scope>NUCLEOTIDE SEQUENCE</scope>
    <source>
        <strain evidence="2">Nanhai2018</strain>
        <tissue evidence="2">Muscle</tissue>
    </source>
</reference>
<dbReference type="PANTHER" id="PTHR35968">
    <property type="entry name" value="CHROMOSOME 6 C6ORF201 HOMOLOG"/>
    <property type="match status" value="1"/>
</dbReference>
<evidence type="ECO:0000313" key="2">
    <source>
        <dbReference type="EMBL" id="KAJ8041289.1"/>
    </source>
</evidence>
<dbReference type="SUPFAM" id="SSF54928">
    <property type="entry name" value="RNA-binding domain, RBD"/>
    <property type="match status" value="1"/>
</dbReference>
<dbReference type="InterPro" id="IPR027827">
    <property type="entry name" value="Tex56"/>
</dbReference>
<keyword evidence="3" id="KW-1185">Reference proteome</keyword>
<dbReference type="InterPro" id="IPR035979">
    <property type="entry name" value="RBD_domain_sf"/>
</dbReference>
<dbReference type="PANTHER" id="PTHR35968:SF1">
    <property type="entry name" value="TESTIS EXPRESSED PROTEIN 56"/>
    <property type="match status" value="1"/>
</dbReference>
<dbReference type="GO" id="GO:0003676">
    <property type="term" value="F:nucleic acid binding"/>
    <property type="evidence" value="ECO:0007669"/>
    <property type="project" value="InterPro"/>
</dbReference>
<organism evidence="2 3">
    <name type="scientific">Holothuria leucospilota</name>
    <name type="common">Black long sea cucumber</name>
    <name type="synonym">Mertensiothuria leucospilota</name>
    <dbReference type="NCBI Taxonomy" id="206669"/>
    <lineage>
        <taxon>Eukaryota</taxon>
        <taxon>Metazoa</taxon>
        <taxon>Echinodermata</taxon>
        <taxon>Eleutherozoa</taxon>
        <taxon>Echinozoa</taxon>
        <taxon>Holothuroidea</taxon>
        <taxon>Aspidochirotacea</taxon>
        <taxon>Aspidochirotida</taxon>
        <taxon>Holothuriidae</taxon>
        <taxon>Holothuria</taxon>
    </lineage>
</organism>
<dbReference type="Pfam" id="PF15023">
    <property type="entry name" value="DUF4523"/>
    <property type="match status" value="1"/>
</dbReference>
<gene>
    <name evidence="2" type="ORF">HOLleu_12069</name>
</gene>
<name>A0A9Q1CAU4_HOLLE</name>
<dbReference type="Proteomes" id="UP001152320">
    <property type="component" value="Chromosome 5"/>
</dbReference>
<feature type="region of interest" description="Disordered" evidence="1">
    <location>
        <begin position="21"/>
        <end position="50"/>
    </location>
</feature>
<dbReference type="OrthoDB" id="10066456at2759"/>
<protein>
    <submittedName>
        <fullName evidence="2">Uncharacterized protein</fullName>
    </submittedName>
</protein>
<proteinExistence type="predicted"/>
<dbReference type="EMBL" id="JAIZAY010000005">
    <property type="protein sequence ID" value="KAJ8041289.1"/>
    <property type="molecule type" value="Genomic_DNA"/>
</dbReference>
<evidence type="ECO:0000256" key="1">
    <source>
        <dbReference type="SAM" id="MobiDB-lite"/>
    </source>
</evidence>
<dbReference type="AlphaFoldDB" id="A0A9Q1CAU4"/>
<accession>A0A9Q1CAU4</accession>